<reference evidence="1 2" key="1">
    <citation type="submission" date="2024-02" db="EMBL/GenBank/DDBJ databases">
        <authorList>
            <person name="Chen Y."/>
            <person name="Shah S."/>
            <person name="Dougan E. K."/>
            <person name="Thang M."/>
            <person name="Chan C."/>
        </authorList>
    </citation>
    <scope>NUCLEOTIDE SEQUENCE [LARGE SCALE GENOMIC DNA]</scope>
</reference>
<evidence type="ECO:0000313" key="2">
    <source>
        <dbReference type="Proteomes" id="UP001642464"/>
    </source>
</evidence>
<comment type="caution">
    <text evidence="1">The sequence shown here is derived from an EMBL/GenBank/DDBJ whole genome shotgun (WGS) entry which is preliminary data.</text>
</comment>
<gene>
    <name evidence="1" type="ORF">SCF082_LOCUS44215</name>
</gene>
<dbReference type="Proteomes" id="UP001642464">
    <property type="component" value="Unassembled WGS sequence"/>
</dbReference>
<keyword evidence="2" id="KW-1185">Reference proteome</keyword>
<evidence type="ECO:0000313" key="1">
    <source>
        <dbReference type="EMBL" id="CAK9094039.1"/>
    </source>
</evidence>
<sequence length="124" mass="14006">MALNAWDECTNLWWRLLEAEEDLSIAKKKCEEIQREKERGRHVRAKRTEAAEDDLHTASLHFLHLQQHLGLGHDVVCIASAFGALRRHVGRAQRQMGHLGEKLGLPGEVWQKVVNAALPSLGSE</sequence>
<protein>
    <submittedName>
        <fullName evidence="1">Uncharacterized protein</fullName>
    </submittedName>
</protein>
<name>A0ABP0R1F3_9DINO</name>
<accession>A0ABP0R1F3</accession>
<organism evidence="1 2">
    <name type="scientific">Durusdinium trenchii</name>
    <dbReference type="NCBI Taxonomy" id="1381693"/>
    <lineage>
        <taxon>Eukaryota</taxon>
        <taxon>Sar</taxon>
        <taxon>Alveolata</taxon>
        <taxon>Dinophyceae</taxon>
        <taxon>Suessiales</taxon>
        <taxon>Symbiodiniaceae</taxon>
        <taxon>Durusdinium</taxon>
    </lineage>
</organism>
<dbReference type="EMBL" id="CAXAMM010040562">
    <property type="protein sequence ID" value="CAK9094039.1"/>
    <property type="molecule type" value="Genomic_DNA"/>
</dbReference>
<proteinExistence type="predicted"/>